<keyword evidence="8" id="KW-0812">Transmembrane</keyword>
<evidence type="ECO:0000259" key="9">
    <source>
        <dbReference type="PROSITE" id="PS50049"/>
    </source>
</evidence>
<evidence type="ECO:0000256" key="1">
    <source>
        <dbReference type="ARBA" id="ARBA00004613"/>
    </source>
</evidence>
<keyword evidence="6" id="KW-0325">Glycoprotein</keyword>
<reference evidence="10" key="1">
    <citation type="journal article" date="2020" name="Nat. Ecol. Evol.">
        <title>Deeply conserved synteny resolves early events in vertebrate evolution.</title>
        <authorList>
            <person name="Simakov O."/>
            <person name="Marletaz F."/>
            <person name="Yue J.X."/>
            <person name="O'Connell B."/>
            <person name="Jenkins J."/>
            <person name="Brandt A."/>
            <person name="Calef R."/>
            <person name="Tung C.H."/>
            <person name="Huang T.K."/>
            <person name="Schmutz J."/>
            <person name="Satoh N."/>
            <person name="Yu J.K."/>
            <person name="Putnam N.H."/>
            <person name="Green R.E."/>
            <person name="Rokhsar D.S."/>
        </authorList>
    </citation>
    <scope>NUCLEOTIDE SEQUENCE [LARGE SCALE GENOMIC DNA]</scope>
    <source>
        <strain evidence="10">S238N-H82</strain>
    </source>
</reference>
<dbReference type="GO" id="GO:0005615">
    <property type="term" value="C:extracellular space"/>
    <property type="evidence" value="ECO:0000318"/>
    <property type="project" value="GO_Central"/>
</dbReference>
<accession>A0A9J7N759</accession>
<feature type="region of interest" description="Disordered" evidence="7">
    <location>
        <begin position="128"/>
        <end position="164"/>
    </location>
</feature>
<evidence type="ECO:0000256" key="6">
    <source>
        <dbReference type="ARBA" id="ARBA00023180"/>
    </source>
</evidence>
<name>A0A9J7N759_BRAFL</name>
<dbReference type="InterPro" id="IPR006052">
    <property type="entry name" value="TNF_dom"/>
</dbReference>
<dbReference type="GO" id="GO:0005125">
    <property type="term" value="F:cytokine activity"/>
    <property type="evidence" value="ECO:0000318"/>
    <property type="project" value="GO_Central"/>
</dbReference>
<dbReference type="InterPro" id="IPR021184">
    <property type="entry name" value="TNF_CS"/>
</dbReference>
<dbReference type="OrthoDB" id="5947373at2759"/>
<evidence type="ECO:0000256" key="8">
    <source>
        <dbReference type="SAM" id="Phobius"/>
    </source>
</evidence>
<proteinExistence type="inferred from homology"/>
<gene>
    <name evidence="11" type="primary">LOC118428004</name>
</gene>
<dbReference type="GO" id="GO:0042476">
    <property type="term" value="P:odontogenesis"/>
    <property type="evidence" value="ECO:0000318"/>
    <property type="project" value="GO_Central"/>
</dbReference>
<feature type="transmembrane region" description="Helical" evidence="8">
    <location>
        <begin position="22"/>
        <end position="48"/>
    </location>
</feature>
<keyword evidence="8" id="KW-1133">Transmembrane helix</keyword>
<dbReference type="GeneID" id="118428004"/>
<keyword evidence="8" id="KW-0472">Membrane</keyword>
<dbReference type="PANTHER" id="PTHR15151:SF13">
    <property type="entry name" value="ECTODYSPLASIN-A"/>
    <property type="match status" value="1"/>
</dbReference>
<dbReference type="SMART" id="SM00207">
    <property type="entry name" value="TNF"/>
    <property type="match status" value="1"/>
</dbReference>
<evidence type="ECO:0000313" key="11">
    <source>
        <dbReference type="RefSeq" id="XP_035693861.1"/>
    </source>
</evidence>
<dbReference type="PROSITE" id="PS50049">
    <property type="entry name" value="THD_2"/>
    <property type="match status" value="1"/>
</dbReference>
<keyword evidence="5" id="KW-1015">Disulfide bond</keyword>
<dbReference type="Gene3D" id="2.60.120.40">
    <property type="match status" value="1"/>
</dbReference>
<keyword evidence="3" id="KW-0202">Cytokine</keyword>
<dbReference type="GO" id="GO:0006955">
    <property type="term" value="P:immune response"/>
    <property type="evidence" value="ECO:0000318"/>
    <property type="project" value="GO_Central"/>
</dbReference>
<keyword evidence="4" id="KW-0964">Secreted</keyword>
<comment type="similarity">
    <text evidence="2">Belongs to the tumor necrosis factor family.</text>
</comment>
<keyword evidence="10" id="KW-1185">Reference proteome</keyword>
<reference evidence="11" key="2">
    <citation type="submission" date="2025-08" db="UniProtKB">
        <authorList>
            <consortium name="RefSeq"/>
        </authorList>
    </citation>
    <scope>IDENTIFICATION</scope>
    <source>
        <strain evidence="11">S238N-H82</strain>
        <tissue evidence="11">Testes</tissue>
    </source>
</reference>
<dbReference type="GO" id="GO:0016020">
    <property type="term" value="C:membrane"/>
    <property type="evidence" value="ECO:0007669"/>
    <property type="project" value="InterPro"/>
</dbReference>
<sequence>MALEDPPVRGEGEVLVIPRRSFYAVIFAVALLVLASLALGVGGFVYLLRQVEELRTDRCACSVVKRDVSRDLTGEVAPPAERRAEAARDQLLAILPNGRNRRNLPPVDVNVDLPDVLLETLGLGAEVAREDDDSVSEGEPPLRRTKRGGGGKRSGRGKKGSGLKAAHIQGSFPTKSDGSAVLVGAENVDRFGPPRRFKFKGGRVNHWKAAEWMKRPEYEQYNNVFQLDFTDGSLRVHETGLYYIYSQVYYYDGSHAFLSHIIKESGEQEPFLQCIQSPANQSRKYNTCFTAGVFHLDAGDKIVVQLQQETGIVDMSADTTFFGLIKIAEPAPPKKRGRHKNKKQERGS</sequence>
<organism evidence="10 11">
    <name type="scientific">Branchiostoma floridae</name>
    <name type="common">Florida lancelet</name>
    <name type="synonym">Amphioxus</name>
    <dbReference type="NCBI Taxonomy" id="7739"/>
    <lineage>
        <taxon>Eukaryota</taxon>
        <taxon>Metazoa</taxon>
        <taxon>Chordata</taxon>
        <taxon>Cephalochordata</taxon>
        <taxon>Leptocardii</taxon>
        <taxon>Amphioxiformes</taxon>
        <taxon>Branchiostomatidae</taxon>
        <taxon>Branchiostoma</taxon>
    </lineage>
</organism>
<dbReference type="SUPFAM" id="SSF49842">
    <property type="entry name" value="TNF-like"/>
    <property type="match status" value="1"/>
</dbReference>
<dbReference type="GO" id="GO:0005164">
    <property type="term" value="F:tumor necrosis factor receptor binding"/>
    <property type="evidence" value="ECO:0007669"/>
    <property type="project" value="InterPro"/>
</dbReference>
<protein>
    <submittedName>
        <fullName evidence="11">Uncharacterized protein LOC118428004</fullName>
    </submittedName>
</protein>
<dbReference type="PROSITE" id="PS00251">
    <property type="entry name" value="THD_1"/>
    <property type="match status" value="1"/>
</dbReference>
<dbReference type="AlphaFoldDB" id="A0A9J7N759"/>
<dbReference type="KEGG" id="bfo:118428004"/>
<dbReference type="RefSeq" id="XP_035693861.1">
    <property type="nucleotide sequence ID" value="XM_035837968.1"/>
</dbReference>
<dbReference type="Proteomes" id="UP000001554">
    <property type="component" value="Chromosome 12"/>
</dbReference>
<evidence type="ECO:0000313" key="10">
    <source>
        <dbReference type="Proteomes" id="UP000001554"/>
    </source>
</evidence>
<feature type="domain" description="THD" evidence="9">
    <location>
        <begin position="164"/>
        <end position="327"/>
    </location>
</feature>
<evidence type="ECO:0000256" key="5">
    <source>
        <dbReference type="ARBA" id="ARBA00023157"/>
    </source>
</evidence>
<comment type="subcellular location">
    <subcellularLocation>
        <location evidence="1">Secreted</location>
    </subcellularLocation>
</comment>
<feature type="compositionally biased region" description="Basic residues" evidence="7">
    <location>
        <begin position="143"/>
        <end position="161"/>
    </location>
</feature>
<evidence type="ECO:0000256" key="7">
    <source>
        <dbReference type="SAM" id="MobiDB-lite"/>
    </source>
</evidence>
<evidence type="ECO:0000256" key="4">
    <source>
        <dbReference type="ARBA" id="ARBA00022525"/>
    </source>
</evidence>
<evidence type="ECO:0000256" key="3">
    <source>
        <dbReference type="ARBA" id="ARBA00022514"/>
    </source>
</evidence>
<dbReference type="Pfam" id="PF00229">
    <property type="entry name" value="TNF"/>
    <property type="match status" value="1"/>
</dbReference>
<dbReference type="GO" id="GO:0043123">
    <property type="term" value="P:positive regulation of canonical NF-kappaB signal transduction"/>
    <property type="evidence" value="ECO:0000318"/>
    <property type="project" value="GO_Central"/>
</dbReference>
<dbReference type="InterPro" id="IPR008983">
    <property type="entry name" value="Tumour_necrosis_fac-like_dom"/>
</dbReference>
<dbReference type="InterPro" id="IPR051748">
    <property type="entry name" value="TNF_Ligand_Superfamily"/>
</dbReference>
<evidence type="ECO:0000256" key="2">
    <source>
        <dbReference type="ARBA" id="ARBA00008670"/>
    </source>
</evidence>
<dbReference type="PANTHER" id="PTHR15151">
    <property type="entry name" value="PROTEIN EIGER"/>
    <property type="match status" value="1"/>
</dbReference>